<dbReference type="Gene3D" id="3.90.76.10">
    <property type="entry name" value="Dipeptide-binding Protein, Domain 1"/>
    <property type="match status" value="1"/>
</dbReference>
<keyword evidence="5" id="KW-0807">Transducer</keyword>
<dbReference type="RefSeq" id="WP_072973752.1">
    <property type="nucleotide sequence ID" value="NZ_FQTY01000003.1"/>
</dbReference>
<accession>A0A1M4U8Z6</accession>
<evidence type="ECO:0000256" key="3">
    <source>
        <dbReference type="ARBA" id="ARBA00022448"/>
    </source>
</evidence>
<dbReference type="SUPFAM" id="SSF58104">
    <property type="entry name" value="Methyl-accepting chemotaxis protein (MCP) signaling domain"/>
    <property type="match status" value="1"/>
</dbReference>
<dbReference type="CDD" id="cd00995">
    <property type="entry name" value="PBP2_NikA_DppA_OppA_like"/>
    <property type="match status" value="1"/>
</dbReference>
<evidence type="ECO:0000313" key="8">
    <source>
        <dbReference type="Proteomes" id="UP000184114"/>
    </source>
</evidence>
<dbReference type="InterPro" id="IPR004089">
    <property type="entry name" value="MCPsignal_dom"/>
</dbReference>
<organism evidence="7 8">
    <name type="scientific">Tissierella praeacuta DSM 18095</name>
    <dbReference type="NCBI Taxonomy" id="1123404"/>
    <lineage>
        <taxon>Bacteria</taxon>
        <taxon>Bacillati</taxon>
        <taxon>Bacillota</taxon>
        <taxon>Tissierellia</taxon>
        <taxon>Tissierellales</taxon>
        <taxon>Tissierellaceae</taxon>
        <taxon>Tissierella</taxon>
    </lineage>
</organism>
<dbReference type="Gene3D" id="3.40.190.10">
    <property type="entry name" value="Periplasmic binding protein-like II"/>
    <property type="match status" value="1"/>
</dbReference>
<dbReference type="Proteomes" id="UP000184114">
    <property type="component" value="Unassembled WGS sequence"/>
</dbReference>
<keyword evidence="3" id="KW-0813">Transport</keyword>
<feature type="domain" description="Methyl-accepting transducer" evidence="6">
    <location>
        <begin position="49"/>
        <end position="285"/>
    </location>
</feature>
<comment type="subcellular location">
    <subcellularLocation>
        <location evidence="1">Cell membrane</location>
        <topology evidence="1">Lipid-anchor</topology>
    </subcellularLocation>
</comment>
<sequence>MFNFIKKNQKQEMVVFEDKEDLVQIKELSSDIGILKKNQKHIVERLTMKIDETAFATDNLIQITYDLADHVEVQMDSIHNVIDEIGSYSALAEEVYASTENSRQIAADTLDIAHTGNDAVNNSINAMKEIEKSVIYAKNVVNDLNKKSERINEMLKVINNISYNTNLLALNASIEAARAGEAGRGFAVVANEVKKLAENSANSTSQISQVIKEINDEVSNTINAMNNSMGKIQEGVEIANNTMVVFNEIINAINNTSKVTEEINNAIARQTQSLESVISLTSDMTNNSNKVTSLVDIASLNTKYAKTSLDMLAGVSKDLKIISDKLLENIQTERAEETILNISLNSKPLEFNPQLAKDQDSAQVLFNVHGALLYIGATGEISPGIAKSWYVEDDGVTWVFNIRRGAKFHNGREITANDIKYSYEMMMSPRLGSPNTWFLNHIEGAEDYANGKAKEITGVRVLDKYRLSIKLISPYSGFLLNLGQFSTSILAREDFEKGKITGCGPYVLEETTDEYCVLKAFEEYYGGAPYQDKIIVNYKNEDMAQSFIEGKYDFATFNNKEDLERIKRLPNVNISLNDVMGTYYLGFNLEGDSIFAKSREARRALNMGINKKKIINDILGDLGEEAKGPIPPKIVDNDYLQGISYNPSIAKDILNKEGLYKSGNPIKVIIRDEPETALFYRVSQYIIKDLEALGIKVEVSKIPNKDYLNADIIAKCHIFIGRWIADTGDPDNYLQPLFNYNNQTNITRYNNPKVVEFMNRAKEIINPNKKMEIYKDIQNIIIDDYPWVPIYHPRTALASKENIVGARMSPLGIINYENVLIQENK</sequence>
<dbReference type="Gene3D" id="1.10.287.950">
    <property type="entry name" value="Methyl-accepting chemotaxis protein"/>
    <property type="match status" value="1"/>
</dbReference>
<reference evidence="8" key="1">
    <citation type="submission" date="2016-11" db="EMBL/GenBank/DDBJ databases">
        <authorList>
            <person name="Varghese N."/>
            <person name="Submissions S."/>
        </authorList>
    </citation>
    <scope>NUCLEOTIDE SEQUENCE [LARGE SCALE GENOMIC DNA]</scope>
    <source>
        <strain evidence="8">DSM 18095</strain>
    </source>
</reference>
<dbReference type="AlphaFoldDB" id="A0A1M4U8Z6"/>
<dbReference type="GeneID" id="90996212"/>
<dbReference type="GO" id="GO:0007165">
    <property type="term" value="P:signal transduction"/>
    <property type="evidence" value="ECO:0007669"/>
    <property type="project" value="UniProtKB-KW"/>
</dbReference>
<evidence type="ECO:0000256" key="1">
    <source>
        <dbReference type="ARBA" id="ARBA00004193"/>
    </source>
</evidence>
<evidence type="ECO:0000256" key="5">
    <source>
        <dbReference type="PROSITE-ProRule" id="PRU00284"/>
    </source>
</evidence>
<gene>
    <name evidence="7" type="ORF">SAMN02745784_00957</name>
</gene>
<protein>
    <submittedName>
        <fullName evidence="7">ABC-type transport system, substrate-binding protein</fullName>
    </submittedName>
</protein>
<dbReference type="EMBL" id="FQTY01000003">
    <property type="protein sequence ID" value="SHE53195.1"/>
    <property type="molecule type" value="Genomic_DNA"/>
</dbReference>
<proteinExistence type="inferred from homology"/>
<dbReference type="GO" id="GO:0015833">
    <property type="term" value="P:peptide transport"/>
    <property type="evidence" value="ECO:0007669"/>
    <property type="project" value="TreeGrafter"/>
</dbReference>
<dbReference type="Gene3D" id="3.10.105.10">
    <property type="entry name" value="Dipeptide-binding Protein, Domain 3"/>
    <property type="match status" value="1"/>
</dbReference>
<keyword evidence="8" id="KW-1185">Reference proteome</keyword>
<dbReference type="PANTHER" id="PTHR30290">
    <property type="entry name" value="PERIPLASMIC BINDING COMPONENT OF ABC TRANSPORTER"/>
    <property type="match status" value="1"/>
</dbReference>
<dbReference type="Pfam" id="PF00496">
    <property type="entry name" value="SBP_bac_5"/>
    <property type="match status" value="1"/>
</dbReference>
<dbReference type="SMART" id="SM00283">
    <property type="entry name" value="MA"/>
    <property type="match status" value="1"/>
</dbReference>
<dbReference type="PROSITE" id="PS01040">
    <property type="entry name" value="SBP_BACTERIAL_5"/>
    <property type="match status" value="1"/>
</dbReference>
<name>A0A1M4U8Z6_9FIRM</name>
<dbReference type="GO" id="GO:1904680">
    <property type="term" value="F:peptide transmembrane transporter activity"/>
    <property type="evidence" value="ECO:0007669"/>
    <property type="project" value="TreeGrafter"/>
</dbReference>
<keyword evidence="4" id="KW-0732">Signal</keyword>
<dbReference type="InterPro" id="IPR023765">
    <property type="entry name" value="SBP_5_CS"/>
</dbReference>
<evidence type="ECO:0000256" key="2">
    <source>
        <dbReference type="ARBA" id="ARBA00005695"/>
    </source>
</evidence>
<comment type="similarity">
    <text evidence="2">Belongs to the bacterial solute-binding protein 5 family.</text>
</comment>
<dbReference type="STRING" id="1123404.SAMN02745784_00957"/>
<dbReference type="Pfam" id="PF00015">
    <property type="entry name" value="MCPsignal"/>
    <property type="match status" value="1"/>
</dbReference>
<dbReference type="PROSITE" id="PS50111">
    <property type="entry name" value="CHEMOTAXIS_TRANSDUC_2"/>
    <property type="match status" value="1"/>
</dbReference>
<dbReference type="PANTHER" id="PTHR30290:SF9">
    <property type="entry name" value="OLIGOPEPTIDE-BINDING PROTEIN APPA"/>
    <property type="match status" value="1"/>
</dbReference>
<dbReference type="GO" id="GO:0005886">
    <property type="term" value="C:plasma membrane"/>
    <property type="evidence" value="ECO:0007669"/>
    <property type="project" value="UniProtKB-SubCell"/>
</dbReference>
<dbReference type="SUPFAM" id="SSF53850">
    <property type="entry name" value="Periplasmic binding protein-like II"/>
    <property type="match status" value="1"/>
</dbReference>
<dbReference type="InterPro" id="IPR039424">
    <property type="entry name" value="SBP_5"/>
</dbReference>
<dbReference type="InterPro" id="IPR000914">
    <property type="entry name" value="SBP_5_dom"/>
</dbReference>
<dbReference type="CDD" id="cd11386">
    <property type="entry name" value="MCP_signal"/>
    <property type="match status" value="1"/>
</dbReference>
<evidence type="ECO:0000259" key="6">
    <source>
        <dbReference type="PROSITE" id="PS50111"/>
    </source>
</evidence>
<evidence type="ECO:0000313" key="7">
    <source>
        <dbReference type="EMBL" id="SHE53195.1"/>
    </source>
</evidence>
<evidence type="ECO:0000256" key="4">
    <source>
        <dbReference type="ARBA" id="ARBA00022729"/>
    </source>
</evidence>